<reference evidence="1" key="1">
    <citation type="submission" date="2017-07" db="EMBL/GenBank/DDBJ databases">
        <authorList>
            <person name="Mikheyev A."/>
            <person name="Grau M."/>
        </authorList>
    </citation>
    <scope>NUCLEOTIDE SEQUENCE</scope>
    <source>
        <tissue evidence="1">Venom_gland</tissue>
    </source>
</reference>
<evidence type="ECO:0000313" key="1">
    <source>
        <dbReference type="EMBL" id="LAA20903.1"/>
    </source>
</evidence>
<reference evidence="1" key="2">
    <citation type="submission" date="2017-12" db="EMBL/GenBank/DDBJ databases">
        <title>Coralsnake Venomics: Analyses of Venom Gland Transcriptomes and Proteomes of Six Brazilian Taxa.</title>
        <authorList>
            <person name="Aird S.D."/>
            <person name="Jorge da Silva N."/>
            <person name="Qiu L."/>
            <person name="Villar-Briones A."/>
            <person name="Aparecida-Saddi V."/>
            <person name="Campos-Telles M.P."/>
            <person name="Grau M."/>
            <person name="Mikheyev A.S."/>
        </authorList>
    </citation>
    <scope>NUCLEOTIDE SEQUENCE</scope>
    <source>
        <tissue evidence="1">Venom_gland</tissue>
    </source>
</reference>
<accession>A0A2H6MZ06</accession>
<sequence>MASIVNRLHKNLEGNQDQHGRNNLQTSYIYYVFRLPNTSPNSPCPGTFTFKMQLYWIQMKKHDIKTLVSKLYLGDQTYRIINKERLVTKRPPPKKKLCQIVISLTSSYVIVYTIV</sequence>
<proteinExistence type="predicted"/>
<dbReference type="EMBL" id="IACI01026750">
    <property type="protein sequence ID" value="LAA20903.1"/>
    <property type="molecule type" value="Transcribed_RNA"/>
</dbReference>
<name>A0A2H6MZ06_9SAUR</name>
<organism evidence="1">
    <name type="scientific">Micrurus carvalhoi</name>
    <dbReference type="NCBI Taxonomy" id="3147026"/>
    <lineage>
        <taxon>Eukaryota</taxon>
        <taxon>Metazoa</taxon>
        <taxon>Chordata</taxon>
        <taxon>Craniata</taxon>
        <taxon>Vertebrata</taxon>
        <taxon>Euteleostomi</taxon>
        <taxon>Lepidosauria</taxon>
        <taxon>Squamata</taxon>
        <taxon>Bifurcata</taxon>
        <taxon>Unidentata</taxon>
        <taxon>Episquamata</taxon>
        <taxon>Toxicofera</taxon>
        <taxon>Serpentes</taxon>
        <taxon>Colubroidea</taxon>
        <taxon>Elapidae</taxon>
        <taxon>Elapinae</taxon>
        <taxon>Micrurus</taxon>
    </lineage>
</organism>
<dbReference type="AlphaFoldDB" id="A0A2H6MZ06"/>
<protein>
    <submittedName>
        <fullName evidence="1">Uncharacterized protein</fullName>
    </submittedName>
</protein>